<dbReference type="EMBL" id="AP024420">
    <property type="protein sequence ID" value="BCR88862.1"/>
    <property type="molecule type" value="Genomic_DNA"/>
</dbReference>
<evidence type="ECO:0000313" key="2">
    <source>
        <dbReference type="Proteomes" id="UP000637239"/>
    </source>
</evidence>
<dbReference type="KEGG" id="ache:ACHE_50060A"/>
<dbReference type="Proteomes" id="UP000637239">
    <property type="component" value="Chromosome 5"/>
</dbReference>
<gene>
    <name evidence="1" type="ORF">ACHE_50060A</name>
</gene>
<evidence type="ECO:0000313" key="1">
    <source>
        <dbReference type="EMBL" id="BCR88862.1"/>
    </source>
</evidence>
<dbReference type="GeneID" id="66983220"/>
<protein>
    <submittedName>
        <fullName evidence="1">Uncharacterized protein</fullName>
    </submittedName>
</protein>
<reference evidence="1" key="1">
    <citation type="submission" date="2021-01" db="EMBL/GenBank/DDBJ databases">
        <authorList>
            <consortium name="Aspergillus chevalieri M1 genome sequencing consortium"/>
            <person name="Kazuki M."/>
            <person name="Futagami T."/>
        </authorList>
    </citation>
    <scope>NUCLEOTIDE SEQUENCE</scope>
    <source>
        <strain evidence="1">M1</strain>
    </source>
</reference>
<organism evidence="1 2">
    <name type="scientific">Aspergillus chevalieri</name>
    <name type="common">Eurotium chevalieri</name>
    <dbReference type="NCBI Taxonomy" id="182096"/>
    <lineage>
        <taxon>Eukaryota</taxon>
        <taxon>Fungi</taxon>
        <taxon>Dikarya</taxon>
        <taxon>Ascomycota</taxon>
        <taxon>Pezizomycotina</taxon>
        <taxon>Eurotiomycetes</taxon>
        <taxon>Eurotiomycetidae</taxon>
        <taxon>Eurotiales</taxon>
        <taxon>Aspergillaceae</taxon>
        <taxon>Aspergillus</taxon>
        <taxon>Aspergillus subgen. Aspergillus</taxon>
    </lineage>
</organism>
<name>A0A7R7ZQ20_ASPCH</name>
<dbReference type="RefSeq" id="XP_043137384.1">
    <property type="nucleotide sequence ID" value="XM_043279734.1"/>
</dbReference>
<proteinExistence type="predicted"/>
<keyword evidence="2" id="KW-1185">Reference proteome</keyword>
<sequence length="52" mass="5846">MPQVYIAAFRLVKIIAKDFAGCFGIIPQLLQVMEEPVSLDSKSSYLCLQIQE</sequence>
<accession>A0A7R7ZQ20</accession>
<dbReference type="AlphaFoldDB" id="A0A7R7ZQ20"/>
<reference evidence="1" key="2">
    <citation type="submission" date="2021-02" db="EMBL/GenBank/DDBJ databases">
        <title>Aspergillus chevalieri M1 genome sequence.</title>
        <authorList>
            <person name="Kadooka C."/>
            <person name="Mori K."/>
            <person name="Futagami T."/>
        </authorList>
    </citation>
    <scope>NUCLEOTIDE SEQUENCE</scope>
    <source>
        <strain evidence="1">M1</strain>
    </source>
</reference>